<name>A0A811BMF2_9VIRU</name>
<evidence type="ECO:0000256" key="1">
    <source>
        <dbReference type="SAM" id="MobiDB-lite"/>
    </source>
</evidence>
<feature type="compositionally biased region" description="Low complexity" evidence="1">
    <location>
        <begin position="42"/>
        <end position="52"/>
    </location>
</feature>
<organism evidence="2 3">
    <name type="scientific">Pandoravirus japonicus</name>
    <dbReference type="NCBI Taxonomy" id="2823154"/>
    <lineage>
        <taxon>Viruses</taxon>
        <taxon>Pandoravirus</taxon>
    </lineage>
</organism>
<proteinExistence type="predicted"/>
<protein>
    <submittedName>
        <fullName evidence="2">Uncharacterized protein</fullName>
    </submittedName>
</protein>
<accession>A0A811BMF2</accession>
<dbReference type="EMBL" id="LC625835">
    <property type="protein sequence ID" value="BCU03219.1"/>
    <property type="molecule type" value="Genomic_DNA"/>
</dbReference>
<sequence length="440" mass="46726">METNLGVPKAGTDDAMCTAPGDERTETAQRYDFLTAEEARAAPRPRTMPAPADWTRLPPEMREQVARALADADPRAALALYASGRQGAEAFAGQTRAVPVLNQKGELVERRLPLVDYARLSVALGAAGPLQLFLAAATRTLKAYANWRIAGPDAKAFPMVAATTSDDGRVTGDDADGQKPAGPTDYAAMLDAGVTPHQLDQMSVGALAAAARSAAHQPSLTLGRLRALLDGPMGPDPIAIARQWYHFVTAPSSDLLQTTTPLTARCDVVLGGRALSRPRNANLVDIIPLGLLLGVWATPPERADVERLRYALAIPGDVARRCLKDVPCARTDRLFDAWLRASSHAEVAVAGDKLRGAVGDQEAPVARFLALVAAAIGPLAPSTACAVAAAHHAGQVIPSFARLFASSRMWLTPLRHYGVVLHVDLRSPVVDRMLAQQQDP</sequence>
<evidence type="ECO:0000313" key="2">
    <source>
        <dbReference type="EMBL" id="BCU03219.1"/>
    </source>
</evidence>
<evidence type="ECO:0000313" key="3">
    <source>
        <dbReference type="Proteomes" id="UP001253637"/>
    </source>
</evidence>
<reference evidence="2" key="1">
    <citation type="submission" date="2021-04" db="EMBL/GenBank/DDBJ databases">
        <title>Draft Genome Sequence of Pandoravirus japonicus, Isolated from the Sabaishi River of Niigata, Japan.</title>
        <authorList>
            <person name="Hosokawa N."/>
            <person name="Takahashi H."/>
            <person name="Aoki K."/>
            <person name="Takemura M."/>
        </authorList>
    </citation>
    <scope>NUCLEOTIDE SEQUENCE</scope>
</reference>
<dbReference type="Proteomes" id="UP001253637">
    <property type="component" value="Segment"/>
</dbReference>
<feature type="region of interest" description="Disordered" evidence="1">
    <location>
        <begin position="1"/>
        <end position="26"/>
    </location>
</feature>
<feature type="region of interest" description="Disordered" evidence="1">
    <location>
        <begin position="36"/>
        <end position="55"/>
    </location>
</feature>